<evidence type="ECO:0000313" key="1">
    <source>
        <dbReference type="EMBL" id="QHU31580.1"/>
    </source>
</evidence>
<proteinExistence type="predicted"/>
<reference evidence="1" key="1">
    <citation type="journal article" date="2020" name="Nature">
        <title>Giant virus diversity and host interactions through global metagenomics.</title>
        <authorList>
            <person name="Schulz F."/>
            <person name="Roux S."/>
            <person name="Paez-Espino D."/>
            <person name="Jungbluth S."/>
            <person name="Walsh D.A."/>
            <person name="Denef V.J."/>
            <person name="McMahon K.D."/>
            <person name="Konstantinidis K.T."/>
            <person name="Eloe-Fadrosh E.A."/>
            <person name="Kyrpides N.C."/>
            <person name="Woyke T."/>
        </authorList>
    </citation>
    <scope>NUCLEOTIDE SEQUENCE</scope>
    <source>
        <strain evidence="1">GVMAG-M-3300027963-21</strain>
    </source>
</reference>
<dbReference type="AlphaFoldDB" id="A0A6C0LML0"/>
<sequence length="335" mass="39317">MLLRNVVVNYLHNIRSLPAIHYQNDILSYRDINVFNVCAKNMNDMNNKKRENIIGSIITNANTNANGNDNANPMNEYFRFSRRWNMIKDAVFHYLKNELNIHRHSNIQLTHRGGRKYNYDFEINSETCGTFGSPRKTNTYYIELKFNVDDVNKAPQFVSPYNPSKYMTSSYEEYYYDNYLPLLASSRDDLTIPDKHTYIQEINSTSPSSMKMYQTVYYNGCKTSSKYTGIHRDIEFYTLANKLSAESILRFIARTELNIDILNEYLSSSQKNKIYMLYKNGKFHKQTVDDSKYKIKSYTKHKNMFIAKTQDGKDIKILLRWKNGNGIAFPAFQIS</sequence>
<name>A0A6C0LML0_9ZZZZ</name>
<protein>
    <submittedName>
        <fullName evidence="1">Uncharacterized protein</fullName>
    </submittedName>
</protein>
<dbReference type="EMBL" id="MN740530">
    <property type="protein sequence ID" value="QHU31580.1"/>
    <property type="molecule type" value="Genomic_DNA"/>
</dbReference>
<organism evidence="1">
    <name type="scientific">viral metagenome</name>
    <dbReference type="NCBI Taxonomy" id="1070528"/>
    <lineage>
        <taxon>unclassified sequences</taxon>
        <taxon>metagenomes</taxon>
        <taxon>organismal metagenomes</taxon>
    </lineage>
</organism>
<accession>A0A6C0LML0</accession>